<dbReference type="AlphaFoldDB" id="A0A9X1IKQ3"/>
<name>A0A9X1IKQ3_9GAMM</name>
<dbReference type="EMBL" id="JAJATW010000002">
    <property type="protein sequence ID" value="MCB5160667.1"/>
    <property type="molecule type" value="Genomic_DNA"/>
</dbReference>
<reference evidence="1" key="1">
    <citation type="submission" date="2021-10" db="EMBL/GenBank/DDBJ databases">
        <title>Marinomonas pontica sp. nov., isolated from the Black Sea.</title>
        <authorList>
            <person name="Zhao L.-H."/>
            <person name="Xue J.-H."/>
        </authorList>
    </citation>
    <scope>NUCLEOTIDE SEQUENCE</scope>
    <source>
        <strain evidence="1">E8</strain>
    </source>
</reference>
<dbReference type="PANTHER" id="PTHR35175">
    <property type="entry name" value="DUF1289 DOMAIN-CONTAINING PROTEIN"/>
    <property type="match status" value="1"/>
</dbReference>
<dbReference type="RefSeq" id="WP_226753052.1">
    <property type="nucleotide sequence ID" value="NZ_JAJATW010000002.1"/>
</dbReference>
<comment type="caution">
    <text evidence="1">The sequence shown here is derived from an EMBL/GenBank/DDBJ whole genome shotgun (WGS) entry which is preliminary data.</text>
</comment>
<evidence type="ECO:0000313" key="1">
    <source>
        <dbReference type="EMBL" id="MCB5160667.1"/>
    </source>
</evidence>
<dbReference type="InterPro" id="IPR010710">
    <property type="entry name" value="DUF1289"/>
</dbReference>
<evidence type="ECO:0000313" key="2">
    <source>
        <dbReference type="Proteomes" id="UP001139095"/>
    </source>
</evidence>
<dbReference type="Pfam" id="PF06945">
    <property type="entry name" value="DUF1289"/>
    <property type="match status" value="1"/>
</dbReference>
<dbReference type="Proteomes" id="UP001139095">
    <property type="component" value="Unassembled WGS sequence"/>
</dbReference>
<protein>
    <submittedName>
        <fullName evidence="1">DUF1289 domain-containing protein</fullName>
    </submittedName>
</protein>
<proteinExistence type="predicted"/>
<dbReference type="PANTHER" id="PTHR35175:SF2">
    <property type="entry name" value="DUF1289 DOMAIN-CONTAINING PROTEIN"/>
    <property type="match status" value="1"/>
</dbReference>
<accession>A0A9X1IKQ3</accession>
<sequence length="63" mass="7171">MPESKPQMTSPCVSICLLNDDDVCVGCYRTGQEISVWGRLDYDAQYEIMKKVREREAKSQLVG</sequence>
<organism evidence="1 2">
    <name type="scientific">Marinomonas algarum</name>
    <dbReference type="NCBI Taxonomy" id="2883105"/>
    <lineage>
        <taxon>Bacteria</taxon>
        <taxon>Pseudomonadati</taxon>
        <taxon>Pseudomonadota</taxon>
        <taxon>Gammaproteobacteria</taxon>
        <taxon>Oceanospirillales</taxon>
        <taxon>Oceanospirillaceae</taxon>
        <taxon>Marinomonas</taxon>
    </lineage>
</organism>
<keyword evidence="2" id="KW-1185">Reference proteome</keyword>
<gene>
    <name evidence="1" type="ORF">LG368_01990</name>
</gene>